<dbReference type="AlphaFoldDB" id="A0A2G5BGX6"/>
<proteinExistence type="predicted"/>
<sequence length="672" mass="74221">MLHRTGSAPQCSIELPGAQPASDETIPYLNHNIDNGRLVSHTPGLNSLYDTFLRGRALAGRSSAVFGYRPIIDELGNAGPYEWITWDNFHERFVNLASGFRHIGLQPGDRVGVMLGNSIEWMLTEYAAYYQCFVLVPLYETLGLDSLEQIIQETGMQTIVCDKKHVGILHEISETSPSLQSLIVTGTSQSELMQISNNSSTMHVQSFDSIEELGARQPIETKKLPVADDVATIVYTSGTSGRQKGVVIRHANFLASIAAVLALRDAGDMYNFSTKDCSMGFLPLAHCLGRLVTHLVIASGGRTAFPRGDPAKLVEDLKDLQPTIFVGVPRIFNRIQDKVLSAVKMKGGLSSALFQYAYNTKRGNLGRGQLSHWLWDRVIFKPLREKFGGKLNLIVSGSAPISPETLEFLRCCFSCSVVEGYGLTETIGPTTITLIDDIEPGNVGAPLPCAMMKLRSVAELGYTVSDKPCPRGEVLIKGHHIGGEYYHQPEATREAFTEDGWLCTGDIGLIDSRGRLHIIDRKNNLFKLAQGEFIAPEHIENVFMDHFIVDQAFVYGDPLQSYLVAIIIPDEKLLSMFLLNKGIISQQAAEHANLEDFCDNDQVLQSVISELAIWGKAHSLRGFEIPKRIRLVATSLEDAGLLTPTLKLKRRVAQAYFKDTLADLYSEPPLTR</sequence>
<dbReference type="InterPro" id="IPR042099">
    <property type="entry name" value="ANL_N_sf"/>
</dbReference>
<name>A0A2G5BGX6_COERN</name>
<dbReference type="STRING" id="763665.A0A2G5BGX6"/>
<dbReference type="Gene3D" id="3.40.50.12780">
    <property type="entry name" value="N-terminal domain of ligase-like"/>
    <property type="match status" value="1"/>
</dbReference>
<dbReference type="InterPro" id="IPR000873">
    <property type="entry name" value="AMP-dep_synth/lig_dom"/>
</dbReference>
<organism evidence="4 5">
    <name type="scientific">Coemansia reversa (strain ATCC 12441 / NRRL 1564)</name>
    <dbReference type="NCBI Taxonomy" id="763665"/>
    <lineage>
        <taxon>Eukaryota</taxon>
        <taxon>Fungi</taxon>
        <taxon>Fungi incertae sedis</taxon>
        <taxon>Zoopagomycota</taxon>
        <taxon>Kickxellomycotina</taxon>
        <taxon>Kickxellomycetes</taxon>
        <taxon>Kickxellales</taxon>
        <taxon>Kickxellaceae</taxon>
        <taxon>Coemansia</taxon>
    </lineage>
</organism>
<protein>
    <submittedName>
        <fullName evidence="4">Acetyl-CoA synthetase-like protein</fullName>
    </submittedName>
</protein>
<dbReference type="PANTHER" id="PTHR43272">
    <property type="entry name" value="LONG-CHAIN-FATTY-ACID--COA LIGASE"/>
    <property type="match status" value="1"/>
</dbReference>
<reference evidence="4 5" key="1">
    <citation type="journal article" date="2015" name="Genome Biol. Evol.">
        <title>Phylogenomic analyses indicate that early fungi evolved digesting cell walls of algal ancestors of land plants.</title>
        <authorList>
            <person name="Chang Y."/>
            <person name="Wang S."/>
            <person name="Sekimoto S."/>
            <person name="Aerts A.L."/>
            <person name="Choi C."/>
            <person name="Clum A."/>
            <person name="LaButti K.M."/>
            <person name="Lindquist E.A."/>
            <person name="Yee Ngan C."/>
            <person name="Ohm R.A."/>
            <person name="Salamov A.A."/>
            <person name="Grigoriev I.V."/>
            <person name="Spatafora J.W."/>
            <person name="Berbee M.L."/>
        </authorList>
    </citation>
    <scope>NUCLEOTIDE SEQUENCE [LARGE SCALE GENOMIC DNA]</scope>
    <source>
        <strain evidence="4 5">NRRL 1564</strain>
    </source>
</reference>
<evidence type="ECO:0000313" key="5">
    <source>
        <dbReference type="Proteomes" id="UP000242474"/>
    </source>
</evidence>
<accession>A0A2G5BGX6</accession>
<evidence type="ECO:0000313" key="4">
    <source>
        <dbReference type="EMBL" id="PIA18274.1"/>
    </source>
</evidence>
<dbReference type="GO" id="GO:0005524">
    <property type="term" value="F:ATP binding"/>
    <property type="evidence" value="ECO:0007669"/>
    <property type="project" value="UniProtKB-KW"/>
</dbReference>
<keyword evidence="2" id="KW-0067">ATP-binding</keyword>
<keyword evidence="1" id="KW-0547">Nucleotide-binding</keyword>
<gene>
    <name evidence="4" type="ORF">COEREDRAFT_79782</name>
</gene>
<dbReference type="Pfam" id="PF00501">
    <property type="entry name" value="AMP-binding"/>
    <property type="match status" value="1"/>
</dbReference>
<feature type="domain" description="AMP-dependent synthetase/ligase" evidence="3">
    <location>
        <begin position="79"/>
        <end position="486"/>
    </location>
</feature>
<dbReference type="Proteomes" id="UP000242474">
    <property type="component" value="Unassembled WGS sequence"/>
</dbReference>
<dbReference type="EMBL" id="KZ303490">
    <property type="protein sequence ID" value="PIA18274.1"/>
    <property type="molecule type" value="Genomic_DNA"/>
</dbReference>
<dbReference type="GO" id="GO:0016020">
    <property type="term" value="C:membrane"/>
    <property type="evidence" value="ECO:0007669"/>
    <property type="project" value="TreeGrafter"/>
</dbReference>
<evidence type="ECO:0000256" key="1">
    <source>
        <dbReference type="ARBA" id="ARBA00022741"/>
    </source>
</evidence>
<dbReference type="OrthoDB" id="1700726at2759"/>
<dbReference type="SUPFAM" id="SSF56801">
    <property type="entry name" value="Acetyl-CoA synthetase-like"/>
    <property type="match status" value="1"/>
</dbReference>
<dbReference type="GO" id="GO:0005783">
    <property type="term" value="C:endoplasmic reticulum"/>
    <property type="evidence" value="ECO:0007669"/>
    <property type="project" value="TreeGrafter"/>
</dbReference>
<keyword evidence="5" id="KW-1185">Reference proteome</keyword>
<evidence type="ECO:0000259" key="3">
    <source>
        <dbReference type="Pfam" id="PF00501"/>
    </source>
</evidence>
<evidence type="ECO:0000256" key="2">
    <source>
        <dbReference type="ARBA" id="ARBA00022840"/>
    </source>
</evidence>
<dbReference type="GO" id="GO:0004467">
    <property type="term" value="F:long-chain fatty acid-CoA ligase activity"/>
    <property type="evidence" value="ECO:0007669"/>
    <property type="project" value="TreeGrafter"/>
</dbReference>
<dbReference type="PANTHER" id="PTHR43272:SF33">
    <property type="entry name" value="AMP-BINDING DOMAIN-CONTAINING PROTEIN-RELATED"/>
    <property type="match status" value="1"/>
</dbReference>